<sequence>MMSLKELRRRYREEALTLAKLAKLANFQNSDPTEFSQFSQISRLQQKDDILELQFQRNERAAIREYDGGMTRERAEYFSLLDVPGLPSKYNG</sequence>
<name>E7C718_9BACT</name>
<dbReference type="AlphaFoldDB" id="E7C718"/>
<proteinExistence type="predicted"/>
<protein>
    <submittedName>
        <fullName evidence="1">Uncharacterized protein</fullName>
    </submittedName>
</protein>
<accession>E7C718</accession>
<reference evidence="1" key="1">
    <citation type="submission" date="2010-01" db="EMBL/GenBank/DDBJ databases">
        <title>Genome fragments of uncultured bacteria from the North Pacific subtropical Gyre.</title>
        <authorList>
            <person name="Pham V.D."/>
            <person name="Delong E.F."/>
        </authorList>
    </citation>
    <scope>NUCLEOTIDE SEQUENCE</scope>
</reference>
<dbReference type="EMBL" id="GU568009">
    <property type="protein sequence ID" value="ADI23242.1"/>
    <property type="molecule type" value="Genomic_DNA"/>
</dbReference>
<evidence type="ECO:0000313" key="1">
    <source>
        <dbReference type="EMBL" id="ADI23242.1"/>
    </source>
</evidence>
<organism evidence="1">
    <name type="scientific">uncultured nuHF2 cluster bacterium HF0770_13K08</name>
    <dbReference type="NCBI Taxonomy" id="723591"/>
    <lineage>
        <taxon>Bacteria</taxon>
        <taxon>environmental samples</taxon>
    </lineage>
</organism>